<dbReference type="EMBL" id="JAUIZM010000004">
    <property type="protein sequence ID" value="KAK1390234.1"/>
    <property type="molecule type" value="Genomic_DNA"/>
</dbReference>
<evidence type="ECO:0000313" key="2">
    <source>
        <dbReference type="EMBL" id="KAK1390234.1"/>
    </source>
</evidence>
<gene>
    <name evidence="2" type="ORF">POM88_018412</name>
</gene>
<dbReference type="AlphaFoldDB" id="A0AAD8IQG8"/>
<reference evidence="2" key="2">
    <citation type="submission" date="2023-05" db="EMBL/GenBank/DDBJ databases">
        <authorList>
            <person name="Schelkunov M.I."/>
        </authorList>
    </citation>
    <scope>NUCLEOTIDE SEQUENCE</scope>
    <source>
        <strain evidence="2">Hsosn_3</strain>
        <tissue evidence="2">Leaf</tissue>
    </source>
</reference>
<name>A0AAD8IQG8_9APIA</name>
<evidence type="ECO:0000256" key="1">
    <source>
        <dbReference type="SAM" id="MobiDB-lite"/>
    </source>
</evidence>
<proteinExistence type="predicted"/>
<dbReference type="Proteomes" id="UP001237642">
    <property type="component" value="Unassembled WGS sequence"/>
</dbReference>
<protein>
    <submittedName>
        <fullName evidence="2">Uncharacterized protein</fullName>
    </submittedName>
</protein>
<sequence length="151" mass="17057">MIKEQPAASRSDYGRKNSSQEASVHNTARSSTAISSHTAPNRYRSQSASNARQEDENSASETLQMHQEEQDLVNMMASSRVHSLDGHYQMPIKFASSHMPVPFSMLSPIQMTRTFFIRDKTNSVEIKLRQSREKNRGTGASRRLEERLDAA</sequence>
<feature type="region of interest" description="Disordered" evidence="1">
    <location>
        <begin position="127"/>
        <end position="151"/>
    </location>
</feature>
<reference evidence="2" key="1">
    <citation type="submission" date="2023-02" db="EMBL/GenBank/DDBJ databases">
        <title>Genome of toxic invasive species Heracleum sosnowskyi carries increased number of genes despite the absence of recent whole-genome duplications.</title>
        <authorList>
            <person name="Schelkunov M."/>
            <person name="Shtratnikova V."/>
            <person name="Makarenko M."/>
            <person name="Klepikova A."/>
            <person name="Omelchenko D."/>
            <person name="Novikova G."/>
            <person name="Obukhova E."/>
            <person name="Bogdanov V."/>
            <person name="Penin A."/>
            <person name="Logacheva M."/>
        </authorList>
    </citation>
    <scope>NUCLEOTIDE SEQUENCE</scope>
    <source>
        <strain evidence="2">Hsosn_3</strain>
        <tissue evidence="2">Leaf</tissue>
    </source>
</reference>
<feature type="region of interest" description="Disordered" evidence="1">
    <location>
        <begin position="1"/>
        <end position="73"/>
    </location>
</feature>
<feature type="compositionally biased region" description="Polar residues" evidence="1">
    <location>
        <begin position="16"/>
        <end position="51"/>
    </location>
</feature>
<comment type="caution">
    <text evidence="2">The sequence shown here is derived from an EMBL/GenBank/DDBJ whole genome shotgun (WGS) entry which is preliminary data.</text>
</comment>
<organism evidence="2 3">
    <name type="scientific">Heracleum sosnowskyi</name>
    <dbReference type="NCBI Taxonomy" id="360622"/>
    <lineage>
        <taxon>Eukaryota</taxon>
        <taxon>Viridiplantae</taxon>
        <taxon>Streptophyta</taxon>
        <taxon>Embryophyta</taxon>
        <taxon>Tracheophyta</taxon>
        <taxon>Spermatophyta</taxon>
        <taxon>Magnoliopsida</taxon>
        <taxon>eudicotyledons</taxon>
        <taxon>Gunneridae</taxon>
        <taxon>Pentapetalae</taxon>
        <taxon>asterids</taxon>
        <taxon>campanulids</taxon>
        <taxon>Apiales</taxon>
        <taxon>Apiaceae</taxon>
        <taxon>Apioideae</taxon>
        <taxon>apioid superclade</taxon>
        <taxon>Tordylieae</taxon>
        <taxon>Tordyliinae</taxon>
        <taxon>Heracleum</taxon>
    </lineage>
</organism>
<evidence type="ECO:0000313" key="3">
    <source>
        <dbReference type="Proteomes" id="UP001237642"/>
    </source>
</evidence>
<accession>A0AAD8IQG8</accession>
<keyword evidence="3" id="KW-1185">Reference proteome</keyword>